<protein>
    <submittedName>
        <fullName evidence="1">Uncharacterized protein</fullName>
    </submittedName>
</protein>
<accession>A0A388JK73</accession>
<proteinExistence type="predicted"/>
<sequence length="65" mass="7432">ENAKMLEPGFSLMTTQKQEAVCEEVDDVLKKLQHSHGNGRWKDKLLIRDAIADIALQQARMHGTW</sequence>
<dbReference type="OrthoDB" id="419183at2759"/>
<dbReference type="STRING" id="69332.A0A388JK73"/>
<comment type="caution">
    <text evidence="1">The sequence shown here is derived from an EMBL/GenBank/DDBJ whole genome shotgun (WGS) entry which is preliminary data.</text>
</comment>
<evidence type="ECO:0000313" key="1">
    <source>
        <dbReference type="EMBL" id="GBG44003.1"/>
    </source>
</evidence>
<feature type="non-terminal residue" evidence="1">
    <location>
        <position position="1"/>
    </location>
</feature>
<organism evidence="1 2">
    <name type="scientific">Chara braunii</name>
    <name type="common">Braun's stonewort</name>
    <dbReference type="NCBI Taxonomy" id="69332"/>
    <lineage>
        <taxon>Eukaryota</taxon>
        <taxon>Viridiplantae</taxon>
        <taxon>Streptophyta</taxon>
        <taxon>Charophyceae</taxon>
        <taxon>Charales</taxon>
        <taxon>Characeae</taxon>
        <taxon>Chara</taxon>
    </lineage>
</organism>
<dbReference type="Gramene" id="GBG44003">
    <property type="protein sequence ID" value="GBG44003"/>
    <property type="gene ID" value="CBR_g88811"/>
</dbReference>
<gene>
    <name evidence="1" type="ORF">CBR_g88811</name>
</gene>
<evidence type="ECO:0000313" key="2">
    <source>
        <dbReference type="Proteomes" id="UP000265515"/>
    </source>
</evidence>
<reference evidence="1 2" key="1">
    <citation type="journal article" date="2018" name="Cell">
        <title>The Chara Genome: Secondary Complexity and Implications for Plant Terrestrialization.</title>
        <authorList>
            <person name="Nishiyama T."/>
            <person name="Sakayama H."/>
            <person name="Vries J.D."/>
            <person name="Buschmann H."/>
            <person name="Saint-Marcoux D."/>
            <person name="Ullrich K.K."/>
            <person name="Haas F.B."/>
            <person name="Vanderstraeten L."/>
            <person name="Becker D."/>
            <person name="Lang D."/>
            <person name="Vosolsobe S."/>
            <person name="Rombauts S."/>
            <person name="Wilhelmsson P.K.I."/>
            <person name="Janitza P."/>
            <person name="Kern R."/>
            <person name="Heyl A."/>
            <person name="Rumpler F."/>
            <person name="Villalobos L.I.A.C."/>
            <person name="Clay J.M."/>
            <person name="Skokan R."/>
            <person name="Toyoda A."/>
            <person name="Suzuki Y."/>
            <person name="Kagoshima H."/>
            <person name="Schijlen E."/>
            <person name="Tajeshwar N."/>
            <person name="Catarino B."/>
            <person name="Hetherington A.J."/>
            <person name="Saltykova A."/>
            <person name="Bonnot C."/>
            <person name="Breuninger H."/>
            <person name="Symeonidi A."/>
            <person name="Radhakrishnan G.V."/>
            <person name="Van Nieuwerburgh F."/>
            <person name="Deforce D."/>
            <person name="Chang C."/>
            <person name="Karol K.G."/>
            <person name="Hedrich R."/>
            <person name="Ulvskov P."/>
            <person name="Glockner G."/>
            <person name="Delwiche C.F."/>
            <person name="Petrasek J."/>
            <person name="Van de Peer Y."/>
            <person name="Friml J."/>
            <person name="Beilby M."/>
            <person name="Dolan L."/>
            <person name="Kohara Y."/>
            <person name="Sugano S."/>
            <person name="Fujiyama A."/>
            <person name="Delaux P.-M."/>
            <person name="Quint M."/>
            <person name="TheiBen G."/>
            <person name="Hagemann M."/>
            <person name="Harholt J."/>
            <person name="Dunand C."/>
            <person name="Zachgo S."/>
            <person name="Langdale J."/>
            <person name="Maumus F."/>
            <person name="Straeten D.V.D."/>
            <person name="Gould S.B."/>
            <person name="Rensing S.A."/>
        </authorList>
    </citation>
    <scope>NUCLEOTIDE SEQUENCE [LARGE SCALE GENOMIC DNA]</scope>
    <source>
        <strain evidence="1 2">S276</strain>
    </source>
</reference>
<keyword evidence="2" id="KW-1185">Reference proteome</keyword>
<dbReference type="EMBL" id="BFEA01009677">
    <property type="protein sequence ID" value="GBG44003.1"/>
    <property type="molecule type" value="Genomic_DNA"/>
</dbReference>
<dbReference type="AlphaFoldDB" id="A0A388JK73"/>
<name>A0A388JK73_CHABU</name>
<dbReference type="Proteomes" id="UP000265515">
    <property type="component" value="Unassembled WGS sequence"/>
</dbReference>